<gene>
    <name evidence="3" type="ORF">SAMN05216266_11343</name>
</gene>
<organism evidence="3 4">
    <name type="scientific">Amycolatopsis marina</name>
    <dbReference type="NCBI Taxonomy" id="490629"/>
    <lineage>
        <taxon>Bacteria</taxon>
        <taxon>Bacillati</taxon>
        <taxon>Actinomycetota</taxon>
        <taxon>Actinomycetes</taxon>
        <taxon>Pseudonocardiales</taxon>
        <taxon>Pseudonocardiaceae</taxon>
        <taxon>Amycolatopsis</taxon>
    </lineage>
</organism>
<dbReference type="GO" id="GO:0003700">
    <property type="term" value="F:DNA-binding transcription factor activity"/>
    <property type="evidence" value="ECO:0007669"/>
    <property type="project" value="TreeGrafter"/>
</dbReference>
<dbReference type="PROSITE" id="PS50943">
    <property type="entry name" value="HTH_CROC1"/>
    <property type="match status" value="1"/>
</dbReference>
<dbReference type="GO" id="GO:0005829">
    <property type="term" value="C:cytosol"/>
    <property type="evidence" value="ECO:0007669"/>
    <property type="project" value="TreeGrafter"/>
</dbReference>
<evidence type="ECO:0000313" key="3">
    <source>
        <dbReference type="EMBL" id="SFB47670.1"/>
    </source>
</evidence>
<dbReference type="GO" id="GO:0003677">
    <property type="term" value="F:DNA binding"/>
    <property type="evidence" value="ECO:0007669"/>
    <property type="project" value="UniProtKB-KW"/>
</dbReference>
<evidence type="ECO:0000256" key="1">
    <source>
        <dbReference type="ARBA" id="ARBA00023125"/>
    </source>
</evidence>
<keyword evidence="1" id="KW-0238">DNA-binding</keyword>
<dbReference type="PANTHER" id="PTHR46797">
    <property type="entry name" value="HTH-TYPE TRANSCRIPTIONAL REGULATOR"/>
    <property type="match status" value="1"/>
</dbReference>
<sequence length="394" mass="42962">MTEQVGVGDRLRQLRKLRGLTQHQLAFRAHFSLSLVKKVEQGAVPPSAAFVAGAARALGLRPSHLYGTDEREIVEQPAGELANLGALRTALDAYDDPAPEGPALRLEPVLGRLAAAAHHVYGLRYATAAHELPDLLHQLYVLAEQPGHSGERARAALHDAYRMTATVAGRFRQADLAAVASERHIRLAPETGDPLRIAISAYHRSSGHLQHGEYASGLGVISRAREHVGTRRAGRALTVQLNLRAAVLAARAGDRQQADGFLDEARALAEQFRPPETPYYNIDASATNIAVHWCAVPVEYYDGTEAVGRAARVHVVDPRRPERVGHHHIDMARAWALHGDRTEALAQLNAARRVAPHNTRHHPAVRETVRALASAERGTTDSLARFARWAGIRV</sequence>
<proteinExistence type="predicted"/>
<keyword evidence="4" id="KW-1185">Reference proteome</keyword>
<evidence type="ECO:0000313" key="4">
    <source>
        <dbReference type="Proteomes" id="UP000243799"/>
    </source>
</evidence>
<dbReference type="Pfam" id="PF13560">
    <property type="entry name" value="HTH_31"/>
    <property type="match status" value="1"/>
</dbReference>
<dbReference type="EMBL" id="FOKG01000013">
    <property type="protein sequence ID" value="SFB47670.1"/>
    <property type="molecule type" value="Genomic_DNA"/>
</dbReference>
<dbReference type="InterPro" id="IPR001387">
    <property type="entry name" value="Cro/C1-type_HTH"/>
</dbReference>
<dbReference type="AlphaFoldDB" id="A0A1I1BGP7"/>
<feature type="domain" description="HTH cro/C1-type" evidence="2">
    <location>
        <begin position="11"/>
        <end position="65"/>
    </location>
</feature>
<dbReference type="SMART" id="SM00530">
    <property type="entry name" value="HTH_XRE"/>
    <property type="match status" value="1"/>
</dbReference>
<dbReference type="SUPFAM" id="SSF47413">
    <property type="entry name" value="lambda repressor-like DNA-binding domains"/>
    <property type="match status" value="1"/>
</dbReference>
<dbReference type="PANTHER" id="PTHR46797:SF1">
    <property type="entry name" value="METHYLPHOSPHONATE SYNTHASE"/>
    <property type="match status" value="1"/>
</dbReference>
<dbReference type="STRING" id="490629.SAMN05216266_11343"/>
<name>A0A1I1BGP7_9PSEU</name>
<evidence type="ECO:0000259" key="2">
    <source>
        <dbReference type="PROSITE" id="PS50943"/>
    </source>
</evidence>
<dbReference type="CDD" id="cd00093">
    <property type="entry name" value="HTH_XRE"/>
    <property type="match status" value="1"/>
</dbReference>
<dbReference type="InterPro" id="IPR010982">
    <property type="entry name" value="Lambda_DNA-bd_dom_sf"/>
</dbReference>
<dbReference type="Proteomes" id="UP000243799">
    <property type="component" value="Unassembled WGS sequence"/>
</dbReference>
<accession>A0A1I1BGP7</accession>
<dbReference type="InterPro" id="IPR050807">
    <property type="entry name" value="TransReg_Diox_bact_type"/>
</dbReference>
<dbReference type="Gene3D" id="1.10.260.40">
    <property type="entry name" value="lambda repressor-like DNA-binding domains"/>
    <property type="match status" value="1"/>
</dbReference>
<protein>
    <submittedName>
        <fullName evidence="3">Transcriptional regulator, contains XRE-family HTH domain</fullName>
    </submittedName>
</protein>
<reference evidence="4" key="1">
    <citation type="submission" date="2016-10" db="EMBL/GenBank/DDBJ databases">
        <authorList>
            <person name="Varghese N."/>
            <person name="Submissions S."/>
        </authorList>
    </citation>
    <scope>NUCLEOTIDE SEQUENCE [LARGE SCALE GENOMIC DNA]</scope>
    <source>
        <strain evidence="4">CGMCC 4.3568</strain>
    </source>
</reference>
<dbReference type="RefSeq" id="WP_177242715.1">
    <property type="nucleotide sequence ID" value="NZ_FOKG01000013.1"/>
</dbReference>